<keyword evidence="1" id="KW-0808">Transferase</keyword>
<dbReference type="GO" id="GO:0016746">
    <property type="term" value="F:acyltransferase activity"/>
    <property type="evidence" value="ECO:0007669"/>
    <property type="project" value="UniProtKB-KW"/>
</dbReference>
<evidence type="ECO:0000313" key="2">
    <source>
        <dbReference type="Proteomes" id="UP000235547"/>
    </source>
</evidence>
<dbReference type="RefSeq" id="WP_102587199.1">
    <property type="nucleotide sequence ID" value="NZ_BNAE01000003.1"/>
</dbReference>
<dbReference type="Proteomes" id="UP000235547">
    <property type="component" value="Unassembled WGS sequence"/>
</dbReference>
<protein>
    <submittedName>
        <fullName evidence="1">PEP-CTERM/exosortase system-associated acyltransferase</fullName>
    </submittedName>
</protein>
<organism evidence="1 2">
    <name type="scientific">Halomonas urumqiensis</name>
    <dbReference type="NCBI Taxonomy" id="1684789"/>
    <lineage>
        <taxon>Bacteria</taxon>
        <taxon>Pseudomonadati</taxon>
        <taxon>Pseudomonadota</taxon>
        <taxon>Gammaproteobacteria</taxon>
        <taxon>Oceanospirillales</taxon>
        <taxon>Halomonadaceae</taxon>
        <taxon>Halomonas</taxon>
    </lineage>
</organism>
<dbReference type="NCBIfam" id="TIGR03694">
    <property type="entry name" value="exosort_acyl"/>
    <property type="match status" value="1"/>
</dbReference>
<sequence>MTIRSSSASGNTSLDAVVNDFKSEFRLSIPANARERERAFRLRHDVYCEELKYEPPTDAKRRLEYDEFDSHAIHCIIEHLPSAQVAGCMRVVLKGQLQGQNSEPHLSLLPLQAYARQRFTHPSLRPEHFPRHSVCEVSRLAVSHVFRKHRSNVAGIKEEDVSVAKGRPRHNPIPVGLSLFFAATAVVGMAQRQHVFAMMEPRFARLLKMSGLAFERIGELIDYHGPRAPFYIDQHQAERYLPERLVPLYEHIQQQLRPQLTSAMPHAMDTATL</sequence>
<name>A0A2N7UMQ3_9GAMM</name>
<reference evidence="1 2" key="1">
    <citation type="submission" date="2018-01" db="EMBL/GenBank/DDBJ databases">
        <title>Halomonas endophytica sp. nov., isolated from storage liquid in the stems of Populus euphratica.</title>
        <authorList>
            <person name="Chen C."/>
        </authorList>
    </citation>
    <scope>NUCLEOTIDE SEQUENCE [LARGE SCALE GENOMIC DNA]</scope>
    <source>
        <strain evidence="1 2">BZ-SZ-XJ27</strain>
    </source>
</reference>
<gene>
    <name evidence="1" type="ORF">C1H70_04810</name>
</gene>
<dbReference type="EMBL" id="PNRG01000008">
    <property type="protein sequence ID" value="PMR81714.1"/>
    <property type="molecule type" value="Genomic_DNA"/>
</dbReference>
<comment type="caution">
    <text evidence="1">The sequence shown here is derived from an EMBL/GenBank/DDBJ whole genome shotgun (WGS) entry which is preliminary data.</text>
</comment>
<keyword evidence="2" id="KW-1185">Reference proteome</keyword>
<dbReference type="SUPFAM" id="SSF55729">
    <property type="entry name" value="Acyl-CoA N-acyltransferases (Nat)"/>
    <property type="match status" value="1"/>
</dbReference>
<dbReference type="OrthoDB" id="582214at2"/>
<proteinExistence type="predicted"/>
<accession>A0A2N7UMQ3</accession>
<dbReference type="InterPro" id="IPR016181">
    <property type="entry name" value="Acyl_CoA_acyltransferase"/>
</dbReference>
<dbReference type="InterPro" id="IPR022484">
    <property type="entry name" value="PEP-CTERM/exosrtase_acylTfrase"/>
</dbReference>
<evidence type="ECO:0000313" key="1">
    <source>
        <dbReference type="EMBL" id="PMR81714.1"/>
    </source>
</evidence>
<dbReference type="Pfam" id="PF13444">
    <property type="entry name" value="Acetyltransf_5"/>
    <property type="match status" value="1"/>
</dbReference>
<dbReference type="AlphaFoldDB" id="A0A2N7UMQ3"/>
<keyword evidence="1" id="KW-0012">Acyltransferase</keyword>
<dbReference type="Gene3D" id="3.40.630.30">
    <property type="match status" value="1"/>
</dbReference>